<comment type="caution">
    <text evidence="10">The sequence shown here is derived from an EMBL/GenBank/DDBJ whole genome shotgun (WGS) entry which is preliminary data.</text>
</comment>
<keyword evidence="11" id="KW-1185">Reference proteome</keyword>
<dbReference type="RefSeq" id="WP_345419889.1">
    <property type="nucleotide sequence ID" value="NZ_AP031496.1"/>
</dbReference>
<feature type="transmembrane region" description="Helical" evidence="9">
    <location>
        <begin position="12"/>
        <end position="33"/>
    </location>
</feature>
<feature type="transmembrane region" description="Helical" evidence="9">
    <location>
        <begin position="271"/>
        <end position="292"/>
    </location>
</feature>
<evidence type="ECO:0000256" key="2">
    <source>
        <dbReference type="ARBA" id="ARBA00004651"/>
    </source>
</evidence>
<reference evidence="11" key="1">
    <citation type="journal article" date="2019" name="Int. J. Syst. Evol. Microbiol.">
        <title>The Global Catalogue of Microorganisms (GCM) 10K type strain sequencing project: providing services to taxonomists for standard genome sequencing and annotation.</title>
        <authorList>
            <consortium name="The Broad Institute Genomics Platform"/>
            <consortium name="The Broad Institute Genome Sequencing Center for Infectious Disease"/>
            <person name="Wu L."/>
            <person name="Ma J."/>
        </authorList>
    </citation>
    <scope>NUCLEOTIDE SEQUENCE [LARGE SCALE GENOMIC DNA]</scope>
    <source>
        <strain evidence="11">JCM 19134</strain>
    </source>
</reference>
<feature type="transmembrane region" description="Helical" evidence="9">
    <location>
        <begin position="63"/>
        <end position="86"/>
    </location>
</feature>
<dbReference type="EMBL" id="BAABLX010000009">
    <property type="protein sequence ID" value="GAA4938934.1"/>
    <property type="molecule type" value="Genomic_DNA"/>
</dbReference>
<dbReference type="Proteomes" id="UP001409585">
    <property type="component" value="Unassembled WGS sequence"/>
</dbReference>
<dbReference type="AlphaFoldDB" id="A0AAV3U0W5"/>
<dbReference type="GO" id="GO:0015920">
    <property type="term" value="P:lipopolysaccharide transport"/>
    <property type="evidence" value="ECO:0007669"/>
    <property type="project" value="TreeGrafter"/>
</dbReference>
<evidence type="ECO:0000256" key="4">
    <source>
        <dbReference type="ARBA" id="ARBA00022475"/>
    </source>
</evidence>
<evidence type="ECO:0000313" key="10">
    <source>
        <dbReference type="EMBL" id="GAA4938934.1"/>
    </source>
</evidence>
<evidence type="ECO:0000256" key="1">
    <source>
        <dbReference type="ARBA" id="ARBA00002265"/>
    </source>
</evidence>
<name>A0AAV3U0W5_9ALTE</name>
<dbReference type="PANTHER" id="PTHR33529:SF2">
    <property type="entry name" value="LIPOPOLYSACCHARIDE EXPORT SYSTEM PERMEASE PROTEIN LPTG"/>
    <property type="match status" value="1"/>
</dbReference>
<dbReference type="Pfam" id="PF03739">
    <property type="entry name" value="LptF_LptG"/>
    <property type="match status" value="1"/>
</dbReference>
<evidence type="ECO:0000256" key="9">
    <source>
        <dbReference type="SAM" id="Phobius"/>
    </source>
</evidence>
<dbReference type="GO" id="GO:0043190">
    <property type="term" value="C:ATP-binding cassette (ABC) transporter complex"/>
    <property type="evidence" value="ECO:0007669"/>
    <property type="project" value="InterPro"/>
</dbReference>
<keyword evidence="4" id="KW-1003">Cell membrane</keyword>
<feature type="transmembrane region" description="Helical" evidence="9">
    <location>
        <begin position="299"/>
        <end position="318"/>
    </location>
</feature>
<evidence type="ECO:0000256" key="7">
    <source>
        <dbReference type="ARBA" id="ARBA00023136"/>
    </source>
</evidence>
<comment type="subunit">
    <text evidence="8">Component of the lipopolysaccharide transport and assembly complex. The LptBFG transporter is composed of two ATP-binding proteins (LptB) and two transmembrane proteins (LptF and LptG).</text>
</comment>
<keyword evidence="6 9" id="KW-1133">Transmembrane helix</keyword>
<keyword evidence="5 9" id="KW-0812">Transmembrane</keyword>
<gene>
    <name evidence="10" type="primary">lptG</name>
    <name evidence="10" type="ORF">GCM10025791_16320</name>
</gene>
<comment type="subcellular location">
    <subcellularLocation>
        <location evidence="2">Cell membrane</location>
        <topology evidence="2">Multi-pass membrane protein</topology>
    </subcellularLocation>
</comment>
<dbReference type="GO" id="GO:0055085">
    <property type="term" value="P:transmembrane transport"/>
    <property type="evidence" value="ECO:0007669"/>
    <property type="project" value="InterPro"/>
</dbReference>
<dbReference type="PANTHER" id="PTHR33529">
    <property type="entry name" value="SLR0882 PROTEIN-RELATED"/>
    <property type="match status" value="1"/>
</dbReference>
<protein>
    <submittedName>
        <fullName evidence="10">LPS export ABC transporter permease LptG</fullName>
    </submittedName>
</protein>
<evidence type="ECO:0000256" key="8">
    <source>
        <dbReference type="ARBA" id="ARBA00026081"/>
    </source>
</evidence>
<evidence type="ECO:0000256" key="5">
    <source>
        <dbReference type="ARBA" id="ARBA00022692"/>
    </source>
</evidence>
<dbReference type="InterPro" id="IPR005495">
    <property type="entry name" value="LptG/LptF_permease"/>
</dbReference>
<feature type="transmembrane region" description="Helical" evidence="9">
    <location>
        <begin position="98"/>
        <end position="117"/>
    </location>
</feature>
<proteinExistence type="inferred from homology"/>
<dbReference type="NCBIfam" id="TIGR04408">
    <property type="entry name" value="LptG_lptG"/>
    <property type="match status" value="1"/>
</dbReference>
<comment type="similarity">
    <text evidence="3">Belongs to the LptF/LptG family.</text>
</comment>
<dbReference type="InterPro" id="IPR030923">
    <property type="entry name" value="LptG"/>
</dbReference>
<evidence type="ECO:0000256" key="6">
    <source>
        <dbReference type="ARBA" id="ARBA00022989"/>
    </source>
</evidence>
<accession>A0AAV3U0W5</accession>
<keyword evidence="7 9" id="KW-0472">Membrane</keyword>
<sequence length="352" mass="38909">MRKLAWYVARSVIMAILAVLIIMLGLDTLFGLIEELSDVNDGYRAADAFQFVLLSIPGRVVLYVPYSALVGCLIGLGMLAGTSELVVMRAAGISIFRISWLVLQPVLVIVVAAMLLGEFVTPKIDQYALGQRSLAQGGQQLETEHGFWSRDGREYVHINAVTNDGQLLGVSRYQYDEDGRLQASSFAQTADYQQGTWYERNVASTQLTDDHSQTQAIEQRQWQTHLKPKLLDVLTISGETLGVMDLFSYASFRENQGLKADKYWLAFWEKALQPLATISLVLVAISFIFGPLRQVTPGFRVFIGVMVGVLFKTAQAILGPSSLVFGFSPLLAVAIPIAICLAAGFWMIGRYR</sequence>
<feature type="transmembrane region" description="Helical" evidence="9">
    <location>
        <begin position="324"/>
        <end position="348"/>
    </location>
</feature>
<comment type="function">
    <text evidence="1">Part of the ABC transporter complex LptBFG involved in the translocation of lipopolysaccharide (LPS) from the inner membrane to the outer membrane.</text>
</comment>
<organism evidence="10 11">
    <name type="scientific">Halioxenophilus aromaticivorans</name>
    <dbReference type="NCBI Taxonomy" id="1306992"/>
    <lineage>
        <taxon>Bacteria</taxon>
        <taxon>Pseudomonadati</taxon>
        <taxon>Pseudomonadota</taxon>
        <taxon>Gammaproteobacteria</taxon>
        <taxon>Alteromonadales</taxon>
        <taxon>Alteromonadaceae</taxon>
        <taxon>Halioxenophilus</taxon>
    </lineage>
</organism>
<evidence type="ECO:0000313" key="11">
    <source>
        <dbReference type="Proteomes" id="UP001409585"/>
    </source>
</evidence>
<evidence type="ECO:0000256" key="3">
    <source>
        <dbReference type="ARBA" id="ARBA00007725"/>
    </source>
</evidence>